<sequence length="135" mass="14698">MSLSSPRRCAAGVAAGAAPPPKLRRRRSCGRCRAAVAAAAAHLHRRRRWPVAPLLDLRHHCHVAAGRRNLPLAFSSLSKPPPPLPCGYRATVRDRRIAVICCRSTLHRACRGNRRASVPLAPPISFTPALSHTCR</sequence>
<gene>
    <name evidence="1" type="ORF">Syun_025121</name>
</gene>
<evidence type="ECO:0000313" key="1">
    <source>
        <dbReference type="EMBL" id="KAK9098076.1"/>
    </source>
</evidence>
<dbReference type="EMBL" id="JBBNAF010000011">
    <property type="protein sequence ID" value="KAK9098076.1"/>
    <property type="molecule type" value="Genomic_DNA"/>
</dbReference>
<evidence type="ECO:0000313" key="2">
    <source>
        <dbReference type="Proteomes" id="UP001420932"/>
    </source>
</evidence>
<proteinExistence type="predicted"/>
<organism evidence="1 2">
    <name type="scientific">Stephania yunnanensis</name>
    <dbReference type="NCBI Taxonomy" id="152371"/>
    <lineage>
        <taxon>Eukaryota</taxon>
        <taxon>Viridiplantae</taxon>
        <taxon>Streptophyta</taxon>
        <taxon>Embryophyta</taxon>
        <taxon>Tracheophyta</taxon>
        <taxon>Spermatophyta</taxon>
        <taxon>Magnoliopsida</taxon>
        <taxon>Ranunculales</taxon>
        <taxon>Menispermaceae</taxon>
        <taxon>Menispermoideae</taxon>
        <taxon>Cissampelideae</taxon>
        <taxon>Stephania</taxon>
    </lineage>
</organism>
<accession>A0AAP0ER32</accession>
<dbReference type="Proteomes" id="UP001420932">
    <property type="component" value="Unassembled WGS sequence"/>
</dbReference>
<name>A0AAP0ER32_9MAGN</name>
<keyword evidence="2" id="KW-1185">Reference proteome</keyword>
<reference evidence="1 2" key="1">
    <citation type="submission" date="2024-01" db="EMBL/GenBank/DDBJ databases">
        <title>Genome assemblies of Stephania.</title>
        <authorList>
            <person name="Yang L."/>
        </authorList>
    </citation>
    <scope>NUCLEOTIDE SEQUENCE [LARGE SCALE GENOMIC DNA]</scope>
    <source>
        <strain evidence="1">YNDBR</strain>
        <tissue evidence="1">Leaf</tissue>
    </source>
</reference>
<comment type="caution">
    <text evidence="1">The sequence shown here is derived from an EMBL/GenBank/DDBJ whole genome shotgun (WGS) entry which is preliminary data.</text>
</comment>
<dbReference type="AlphaFoldDB" id="A0AAP0ER32"/>
<protein>
    <submittedName>
        <fullName evidence="1">Uncharacterized protein</fullName>
    </submittedName>
</protein>